<dbReference type="InterPro" id="IPR027394">
    <property type="entry name" value="Cytochrome-c3_hydrogenase_C"/>
</dbReference>
<keyword evidence="9" id="KW-0408">Iron</keyword>
<evidence type="ECO:0000256" key="2">
    <source>
        <dbReference type="ARBA" id="ARBA00004196"/>
    </source>
</evidence>
<evidence type="ECO:0000256" key="4">
    <source>
        <dbReference type="ARBA" id="ARBA00011771"/>
    </source>
</evidence>
<dbReference type="PANTHER" id="PTHR30013:SF5">
    <property type="entry name" value="HYDROGENASE SMALL SUBUNIT"/>
    <property type="match status" value="1"/>
</dbReference>
<dbReference type="InterPro" id="IPR037024">
    <property type="entry name" value="NiFe_Hase_small_N_sf"/>
</dbReference>
<dbReference type="InterPro" id="IPR001821">
    <property type="entry name" value="NiFe_hydrogenase_ssu"/>
</dbReference>
<gene>
    <name evidence="14" type="ORF">VSH64_38780</name>
</gene>
<keyword evidence="8" id="KW-0560">Oxidoreductase</keyword>
<dbReference type="Gene3D" id="4.10.480.10">
    <property type="entry name" value="Cytochrome-c3 hydrogenase, C-terminal domain"/>
    <property type="match status" value="1"/>
</dbReference>
<dbReference type="Pfam" id="PF01058">
    <property type="entry name" value="Oxidored_q6"/>
    <property type="match status" value="1"/>
</dbReference>
<organism evidence="14 15">
    <name type="scientific">Amycolatopsis rhabdoformis</name>
    <dbReference type="NCBI Taxonomy" id="1448059"/>
    <lineage>
        <taxon>Bacteria</taxon>
        <taxon>Bacillati</taxon>
        <taxon>Actinomycetota</taxon>
        <taxon>Actinomycetes</taxon>
        <taxon>Pseudonocardiales</taxon>
        <taxon>Pseudonocardiaceae</taxon>
        <taxon>Amycolatopsis</taxon>
    </lineage>
</organism>
<feature type="region of interest" description="Disordered" evidence="11">
    <location>
        <begin position="332"/>
        <end position="354"/>
    </location>
</feature>
<keyword evidence="15" id="KW-1185">Reference proteome</keyword>
<reference evidence="14 15" key="1">
    <citation type="journal article" date="2015" name="Int. J. Syst. Evol. Microbiol.">
        <title>Amycolatopsis rhabdoformis sp. nov., an actinomycete isolated from a tropical forest soil.</title>
        <authorList>
            <person name="Souza W.R."/>
            <person name="Silva R.E."/>
            <person name="Goodfellow M."/>
            <person name="Busarakam K."/>
            <person name="Figueiro F.S."/>
            <person name="Ferreira D."/>
            <person name="Rodrigues-Filho E."/>
            <person name="Moraes L.A.B."/>
            <person name="Zucchi T.D."/>
        </authorList>
    </citation>
    <scope>NUCLEOTIDE SEQUENCE [LARGE SCALE GENOMIC DNA]</scope>
    <source>
        <strain evidence="14 15">NCIMB 14900</strain>
    </source>
</reference>
<dbReference type="PRINTS" id="PR00614">
    <property type="entry name" value="NIHGNASESMLL"/>
</dbReference>
<evidence type="ECO:0000256" key="3">
    <source>
        <dbReference type="ARBA" id="ARBA00006605"/>
    </source>
</evidence>
<dbReference type="InterPro" id="IPR037148">
    <property type="entry name" value="NiFe-Hase_small_C_sf"/>
</dbReference>
<dbReference type="PROSITE" id="PS51257">
    <property type="entry name" value="PROKAR_LIPOPROTEIN"/>
    <property type="match status" value="1"/>
</dbReference>
<dbReference type="InterPro" id="IPR006137">
    <property type="entry name" value="NADH_UbQ_OxRdtase-like_20kDa"/>
</dbReference>
<keyword evidence="5" id="KW-0004">4Fe-4S</keyword>
<sequence>MTHAQKTPAPEEEKPIHILWINAGLSCDGDSVALTAATQPSIEEIVLGALPGLPKIQVHWPLIDFECGPDKGADTFIEWFYKADRGELEPFVLVVEGSIPNEAIKAEGYWCGFGNNPETGQPMTTSEWLDRLTPKALAVVAAGTCAAYGGIHAMEGNPTGAMGVPDYLGWDWKSSAGLPIVCIPGCPTHPDNFSETLTYLLYQAAGHAPMIPLDDHLRPQWLFGATVHEGCDRAGYYEQGQFAEAYDSPKCLVKLGCWGPVVKCNVPKRGWINGVGGCPNVGGICIGCTMPGFPDKFMPFMDEPPGAHVSSLASGAYGSVIRRLRKITEKKADAEPKWRHKGKQLETGYRSSWR</sequence>
<feature type="domain" description="Cytochrome-c3 hydrogenase C-terminal" evidence="13">
    <location>
        <begin position="223"/>
        <end position="300"/>
    </location>
</feature>
<dbReference type="Pfam" id="PF14720">
    <property type="entry name" value="NiFe_hyd_SSU_C"/>
    <property type="match status" value="1"/>
</dbReference>
<evidence type="ECO:0000256" key="1">
    <source>
        <dbReference type="ARBA" id="ARBA00001966"/>
    </source>
</evidence>
<dbReference type="PIRSF" id="PIRSF000310">
    <property type="entry name" value="NiFe_hyd_ssu"/>
    <property type="match status" value="1"/>
</dbReference>
<dbReference type="SUPFAM" id="SSF56770">
    <property type="entry name" value="HydA/Nqo6-like"/>
    <property type="match status" value="1"/>
</dbReference>
<proteinExistence type="inferred from homology"/>
<comment type="cofactor">
    <cofactor evidence="1">
        <name>[4Fe-4S] cluster</name>
        <dbReference type="ChEBI" id="CHEBI:49883"/>
    </cofactor>
</comment>
<evidence type="ECO:0000256" key="9">
    <source>
        <dbReference type="ARBA" id="ARBA00023004"/>
    </source>
</evidence>
<evidence type="ECO:0000256" key="6">
    <source>
        <dbReference type="ARBA" id="ARBA00022723"/>
    </source>
</evidence>
<dbReference type="Gene3D" id="3.40.50.700">
    <property type="entry name" value="NADH:ubiquinone oxidoreductase-like, 20kDa subunit"/>
    <property type="match status" value="1"/>
</dbReference>
<evidence type="ECO:0000256" key="8">
    <source>
        <dbReference type="ARBA" id="ARBA00023002"/>
    </source>
</evidence>
<evidence type="ECO:0000256" key="5">
    <source>
        <dbReference type="ARBA" id="ARBA00022485"/>
    </source>
</evidence>
<comment type="similarity">
    <text evidence="3">Belongs to the [NiFe]/[NiFeSe] hydrogenase small subunit family.</text>
</comment>
<dbReference type="EMBL" id="CP142149">
    <property type="protein sequence ID" value="WSE28722.1"/>
    <property type="molecule type" value="Genomic_DNA"/>
</dbReference>
<comment type="subunit">
    <text evidence="4">Heterodimer of a large and a small subunit.</text>
</comment>
<dbReference type="Proteomes" id="UP001330812">
    <property type="component" value="Chromosome"/>
</dbReference>
<dbReference type="RefSeq" id="WP_326567721.1">
    <property type="nucleotide sequence ID" value="NZ_CP142149.1"/>
</dbReference>
<evidence type="ECO:0000313" key="14">
    <source>
        <dbReference type="EMBL" id="WSE28722.1"/>
    </source>
</evidence>
<evidence type="ECO:0000256" key="10">
    <source>
        <dbReference type="ARBA" id="ARBA00023014"/>
    </source>
</evidence>
<comment type="subcellular location">
    <subcellularLocation>
        <location evidence="2">Cell envelope</location>
    </subcellularLocation>
</comment>
<keyword evidence="10" id="KW-0411">Iron-sulfur</keyword>
<dbReference type="PANTHER" id="PTHR30013">
    <property type="entry name" value="NIFE / NIFESE HYDROGENASE SMALL SUBUNIT FAMILY MEMBER"/>
    <property type="match status" value="1"/>
</dbReference>
<feature type="domain" description="NADH:ubiquinone oxidoreductase-like 20kDa subunit" evidence="12">
    <location>
        <begin position="27"/>
        <end position="200"/>
    </location>
</feature>
<evidence type="ECO:0000259" key="12">
    <source>
        <dbReference type="Pfam" id="PF01058"/>
    </source>
</evidence>
<name>A0ABZ1I2W1_9PSEU</name>
<evidence type="ECO:0000259" key="13">
    <source>
        <dbReference type="Pfam" id="PF14720"/>
    </source>
</evidence>
<protein>
    <submittedName>
        <fullName evidence="14">Hydrogenase expression protein HypE</fullName>
    </submittedName>
</protein>
<keyword evidence="6" id="KW-0479">Metal-binding</keyword>
<evidence type="ECO:0000313" key="15">
    <source>
        <dbReference type="Proteomes" id="UP001330812"/>
    </source>
</evidence>
<keyword evidence="7" id="KW-0732">Signal</keyword>
<accession>A0ABZ1I2W1</accession>
<evidence type="ECO:0000256" key="7">
    <source>
        <dbReference type="ARBA" id="ARBA00022729"/>
    </source>
</evidence>
<evidence type="ECO:0000256" key="11">
    <source>
        <dbReference type="SAM" id="MobiDB-lite"/>
    </source>
</evidence>